<organism evidence="3 4">
    <name type="scientific">Candidatus Gallipaludibacter merdavium</name>
    <dbReference type="NCBI Taxonomy" id="2840839"/>
    <lineage>
        <taxon>Bacteria</taxon>
        <taxon>Pseudomonadati</taxon>
        <taxon>Bacteroidota</taxon>
        <taxon>Bacteroidia</taxon>
        <taxon>Bacteroidales</taxon>
        <taxon>Candidatus Gallipaludibacter</taxon>
    </lineage>
</organism>
<dbReference type="EMBL" id="JADIMG010000042">
    <property type="protein sequence ID" value="MBO8459506.1"/>
    <property type="molecule type" value="Genomic_DNA"/>
</dbReference>
<evidence type="ECO:0000256" key="1">
    <source>
        <dbReference type="SAM" id="Phobius"/>
    </source>
</evidence>
<reference evidence="3" key="2">
    <citation type="journal article" date="2021" name="PeerJ">
        <title>Extensive microbial diversity within the chicken gut microbiome revealed by metagenomics and culture.</title>
        <authorList>
            <person name="Gilroy R."/>
            <person name="Ravi A."/>
            <person name="Getino M."/>
            <person name="Pursley I."/>
            <person name="Horton D.L."/>
            <person name="Alikhan N.F."/>
            <person name="Baker D."/>
            <person name="Gharbi K."/>
            <person name="Hall N."/>
            <person name="Watson M."/>
            <person name="Adriaenssens E.M."/>
            <person name="Foster-Nyarko E."/>
            <person name="Jarju S."/>
            <person name="Secka A."/>
            <person name="Antonio M."/>
            <person name="Oren A."/>
            <person name="Chaudhuri R.R."/>
            <person name="La Ragione R."/>
            <person name="Hildebrand F."/>
            <person name="Pallen M.J."/>
        </authorList>
    </citation>
    <scope>NUCLEOTIDE SEQUENCE</scope>
    <source>
        <strain evidence="3">G3-3990</strain>
    </source>
</reference>
<gene>
    <name evidence="3" type="ORF">IAA73_04135</name>
</gene>
<protein>
    <submittedName>
        <fullName evidence="3">LytTR family transcriptional regulator DNA-binding domain-containing protein</fullName>
    </submittedName>
</protein>
<dbReference type="PANTHER" id="PTHR37299:SF1">
    <property type="entry name" value="STAGE 0 SPORULATION PROTEIN A HOMOLOG"/>
    <property type="match status" value="1"/>
</dbReference>
<dbReference type="PANTHER" id="PTHR37299">
    <property type="entry name" value="TRANSCRIPTIONAL REGULATOR-RELATED"/>
    <property type="match status" value="1"/>
</dbReference>
<keyword evidence="1" id="KW-0812">Transmembrane</keyword>
<dbReference type="InterPro" id="IPR007492">
    <property type="entry name" value="LytTR_DNA-bd_dom"/>
</dbReference>
<evidence type="ECO:0000313" key="3">
    <source>
        <dbReference type="EMBL" id="MBO8459506.1"/>
    </source>
</evidence>
<feature type="transmembrane region" description="Helical" evidence="1">
    <location>
        <begin position="33"/>
        <end position="50"/>
    </location>
</feature>
<proteinExistence type="predicted"/>
<evidence type="ECO:0000259" key="2">
    <source>
        <dbReference type="PROSITE" id="PS50930"/>
    </source>
</evidence>
<dbReference type="SMART" id="SM00850">
    <property type="entry name" value="LytTR"/>
    <property type="match status" value="1"/>
</dbReference>
<sequence length="235" mass="27029">MNRTLFNVLYCLAASFVMAVMFISLGYPFAHSLTLGTMFLPGGLLLNYCLQLPEFNGKKINVLHIIYILLGGVICQEFLMLLCHWYFMILDKALCINMSPLFANPVFLVFMLMALAVGQFYLNRRMQQRDKALINKVTFTSNYKKITLETRNILYVESRDTEVYIYTVDGELYKSQRPISQWENVLEDDFIRIHRAFIVNKALVSLSGNDCVCCTGKHLPVSRKYKKAVLSLFAV</sequence>
<name>A0A9D9HTC8_9BACT</name>
<evidence type="ECO:0000313" key="4">
    <source>
        <dbReference type="Proteomes" id="UP000823641"/>
    </source>
</evidence>
<comment type="caution">
    <text evidence="3">The sequence shown here is derived from an EMBL/GenBank/DDBJ whole genome shotgun (WGS) entry which is preliminary data.</text>
</comment>
<feature type="domain" description="HTH LytTR-type" evidence="2">
    <location>
        <begin position="146"/>
        <end position="235"/>
    </location>
</feature>
<dbReference type="Proteomes" id="UP000823641">
    <property type="component" value="Unassembled WGS sequence"/>
</dbReference>
<reference evidence="3" key="1">
    <citation type="submission" date="2020-10" db="EMBL/GenBank/DDBJ databases">
        <authorList>
            <person name="Gilroy R."/>
        </authorList>
    </citation>
    <scope>NUCLEOTIDE SEQUENCE</scope>
    <source>
        <strain evidence="3">G3-3990</strain>
    </source>
</reference>
<feature type="transmembrane region" description="Helical" evidence="1">
    <location>
        <begin position="7"/>
        <end position="27"/>
    </location>
</feature>
<keyword evidence="3" id="KW-0238">DNA-binding</keyword>
<dbReference type="Pfam" id="PF04397">
    <property type="entry name" value="LytTR"/>
    <property type="match status" value="1"/>
</dbReference>
<dbReference type="GO" id="GO:0000156">
    <property type="term" value="F:phosphorelay response regulator activity"/>
    <property type="evidence" value="ECO:0007669"/>
    <property type="project" value="InterPro"/>
</dbReference>
<dbReference type="GO" id="GO:0003677">
    <property type="term" value="F:DNA binding"/>
    <property type="evidence" value="ECO:0007669"/>
    <property type="project" value="UniProtKB-KW"/>
</dbReference>
<dbReference type="Gene3D" id="2.40.50.1020">
    <property type="entry name" value="LytTr DNA-binding domain"/>
    <property type="match status" value="1"/>
</dbReference>
<keyword evidence="1" id="KW-0472">Membrane</keyword>
<keyword evidence="1" id="KW-1133">Transmembrane helix</keyword>
<feature type="transmembrane region" description="Helical" evidence="1">
    <location>
        <begin position="101"/>
        <end position="122"/>
    </location>
</feature>
<feature type="transmembrane region" description="Helical" evidence="1">
    <location>
        <begin position="62"/>
        <end position="89"/>
    </location>
</feature>
<dbReference type="InterPro" id="IPR046947">
    <property type="entry name" value="LytR-like"/>
</dbReference>
<dbReference type="PROSITE" id="PS50930">
    <property type="entry name" value="HTH_LYTTR"/>
    <property type="match status" value="1"/>
</dbReference>
<accession>A0A9D9HTC8</accession>
<dbReference type="AlphaFoldDB" id="A0A9D9HTC8"/>